<protein>
    <recommendedName>
        <fullName evidence="4">Lipoprotein</fullName>
    </recommendedName>
</protein>
<dbReference type="EMBL" id="JBHULR010000020">
    <property type="protein sequence ID" value="MFD2549600.1"/>
    <property type="molecule type" value="Genomic_DNA"/>
</dbReference>
<sequence>MDNRTMTNIGRRGRRYFLVLAALLLVALTSCPIKNGIKNLAGIPANTEQGPGKNTASVQVHTAERCAQIDLTDVQRLDWGANQAYSILPALLFTATFLFLAHFRPRNQGSTHPHYNDSAKIRSAIPLFLEYRKLIVHFAH</sequence>
<dbReference type="Proteomes" id="UP001597545">
    <property type="component" value="Unassembled WGS sequence"/>
</dbReference>
<gene>
    <name evidence="2" type="ORF">ACFSR5_18295</name>
</gene>
<accession>A0ABW5KMK5</accession>
<keyword evidence="1" id="KW-0472">Membrane</keyword>
<keyword evidence="1" id="KW-0812">Transmembrane</keyword>
<evidence type="ECO:0000313" key="3">
    <source>
        <dbReference type="Proteomes" id="UP001597545"/>
    </source>
</evidence>
<evidence type="ECO:0000313" key="2">
    <source>
        <dbReference type="EMBL" id="MFD2549600.1"/>
    </source>
</evidence>
<evidence type="ECO:0008006" key="4">
    <source>
        <dbReference type="Google" id="ProtNLM"/>
    </source>
</evidence>
<organism evidence="2 3">
    <name type="scientific">Sphingobacterium suaedae</name>
    <dbReference type="NCBI Taxonomy" id="1686402"/>
    <lineage>
        <taxon>Bacteria</taxon>
        <taxon>Pseudomonadati</taxon>
        <taxon>Bacteroidota</taxon>
        <taxon>Sphingobacteriia</taxon>
        <taxon>Sphingobacteriales</taxon>
        <taxon>Sphingobacteriaceae</taxon>
        <taxon>Sphingobacterium</taxon>
    </lineage>
</organism>
<comment type="caution">
    <text evidence="2">The sequence shown here is derived from an EMBL/GenBank/DDBJ whole genome shotgun (WGS) entry which is preliminary data.</text>
</comment>
<feature type="transmembrane region" description="Helical" evidence="1">
    <location>
        <begin position="84"/>
        <end position="103"/>
    </location>
</feature>
<name>A0ABW5KMK5_9SPHI</name>
<keyword evidence="1" id="KW-1133">Transmembrane helix</keyword>
<dbReference type="PROSITE" id="PS51257">
    <property type="entry name" value="PROKAR_LIPOPROTEIN"/>
    <property type="match status" value="1"/>
</dbReference>
<reference evidence="3" key="1">
    <citation type="journal article" date="2019" name="Int. J. Syst. Evol. Microbiol.">
        <title>The Global Catalogue of Microorganisms (GCM) 10K type strain sequencing project: providing services to taxonomists for standard genome sequencing and annotation.</title>
        <authorList>
            <consortium name="The Broad Institute Genomics Platform"/>
            <consortium name="The Broad Institute Genome Sequencing Center for Infectious Disease"/>
            <person name="Wu L."/>
            <person name="Ma J."/>
        </authorList>
    </citation>
    <scope>NUCLEOTIDE SEQUENCE [LARGE SCALE GENOMIC DNA]</scope>
    <source>
        <strain evidence="3">KCTC 42662</strain>
    </source>
</reference>
<evidence type="ECO:0000256" key="1">
    <source>
        <dbReference type="SAM" id="Phobius"/>
    </source>
</evidence>
<dbReference type="RefSeq" id="WP_380905920.1">
    <property type="nucleotide sequence ID" value="NZ_JBHUEG010000019.1"/>
</dbReference>
<keyword evidence="3" id="KW-1185">Reference proteome</keyword>
<proteinExistence type="predicted"/>